<gene>
    <name evidence="1" type="ORF">SAMN05216167_102750</name>
</gene>
<sequence>MNQKLVDQLRLELQAFSRLDASTKLKRITDAYNRILGIVQAMMLSNDNPDTHARAWSLLNDDAYKDLAEIQEGRTQALTDLKYKLSQIGELLLLPKA</sequence>
<dbReference type="AlphaFoldDB" id="A0A1I1MXN2"/>
<keyword evidence="2" id="KW-1185">Reference proteome</keyword>
<evidence type="ECO:0000313" key="1">
    <source>
        <dbReference type="EMBL" id="SFC89866.1"/>
    </source>
</evidence>
<name>A0A1I1MXN2_9BACT</name>
<reference evidence="1 2" key="1">
    <citation type="submission" date="2016-10" db="EMBL/GenBank/DDBJ databases">
        <authorList>
            <person name="de Groot N.N."/>
        </authorList>
    </citation>
    <scope>NUCLEOTIDE SEQUENCE [LARGE SCALE GENOMIC DNA]</scope>
    <source>
        <strain evidence="1 2">DSM 26130</strain>
    </source>
</reference>
<evidence type="ECO:0000313" key="2">
    <source>
        <dbReference type="Proteomes" id="UP000198598"/>
    </source>
</evidence>
<dbReference type="EMBL" id="FOLQ01000002">
    <property type="protein sequence ID" value="SFC89866.1"/>
    <property type="molecule type" value="Genomic_DNA"/>
</dbReference>
<dbReference type="Proteomes" id="UP000198598">
    <property type="component" value="Unassembled WGS sequence"/>
</dbReference>
<proteinExistence type="predicted"/>
<protein>
    <submittedName>
        <fullName evidence="1">Uncharacterized protein</fullName>
    </submittedName>
</protein>
<accession>A0A1I1MXN2</accession>
<dbReference type="OrthoDB" id="969676at2"/>
<dbReference type="RefSeq" id="WP_093824934.1">
    <property type="nucleotide sequence ID" value="NZ_FOLQ01000002.1"/>
</dbReference>
<organism evidence="1 2">
    <name type="scientific">Spirosoma endophyticum</name>
    <dbReference type="NCBI Taxonomy" id="662367"/>
    <lineage>
        <taxon>Bacteria</taxon>
        <taxon>Pseudomonadati</taxon>
        <taxon>Bacteroidota</taxon>
        <taxon>Cytophagia</taxon>
        <taxon>Cytophagales</taxon>
        <taxon>Cytophagaceae</taxon>
        <taxon>Spirosoma</taxon>
    </lineage>
</organism>